<comment type="caution">
    <text evidence="1">The sequence shown here is derived from an EMBL/GenBank/DDBJ whole genome shotgun (WGS) entry which is preliminary data.</text>
</comment>
<accession>A0AAV3Z264</accession>
<gene>
    <name evidence="1" type="ORF">PoB_001510300</name>
</gene>
<reference evidence="1 2" key="1">
    <citation type="journal article" date="2021" name="Elife">
        <title>Chloroplast acquisition without the gene transfer in kleptoplastic sea slugs, Plakobranchus ocellatus.</title>
        <authorList>
            <person name="Maeda T."/>
            <person name="Takahashi S."/>
            <person name="Yoshida T."/>
            <person name="Shimamura S."/>
            <person name="Takaki Y."/>
            <person name="Nagai Y."/>
            <person name="Toyoda A."/>
            <person name="Suzuki Y."/>
            <person name="Arimoto A."/>
            <person name="Ishii H."/>
            <person name="Satoh N."/>
            <person name="Nishiyama T."/>
            <person name="Hasebe M."/>
            <person name="Maruyama T."/>
            <person name="Minagawa J."/>
            <person name="Obokata J."/>
            <person name="Shigenobu S."/>
        </authorList>
    </citation>
    <scope>NUCLEOTIDE SEQUENCE [LARGE SCALE GENOMIC DNA]</scope>
</reference>
<sequence>MPIVSSQADSRTRFQFLQLTVSQGRYMWRHNRVLQNFLQQHVTQKICLSNQGKGTSIHIRGWNQILVWKSRWHGCSEEKLNGGGVGGTVASESARISAWTLLSRVRAPPPAS</sequence>
<protein>
    <submittedName>
        <fullName evidence="1">Uncharacterized protein</fullName>
    </submittedName>
</protein>
<name>A0AAV3Z264_9GAST</name>
<evidence type="ECO:0000313" key="1">
    <source>
        <dbReference type="EMBL" id="GFN88597.1"/>
    </source>
</evidence>
<proteinExistence type="predicted"/>
<dbReference type="Proteomes" id="UP000735302">
    <property type="component" value="Unassembled WGS sequence"/>
</dbReference>
<keyword evidence="2" id="KW-1185">Reference proteome</keyword>
<dbReference type="AlphaFoldDB" id="A0AAV3Z264"/>
<evidence type="ECO:0000313" key="2">
    <source>
        <dbReference type="Proteomes" id="UP000735302"/>
    </source>
</evidence>
<organism evidence="1 2">
    <name type="scientific">Plakobranchus ocellatus</name>
    <dbReference type="NCBI Taxonomy" id="259542"/>
    <lineage>
        <taxon>Eukaryota</taxon>
        <taxon>Metazoa</taxon>
        <taxon>Spiralia</taxon>
        <taxon>Lophotrochozoa</taxon>
        <taxon>Mollusca</taxon>
        <taxon>Gastropoda</taxon>
        <taxon>Heterobranchia</taxon>
        <taxon>Euthyneura</taxon>
        <taxon>Panpulmonata</taxon>
        <taxon>Sacoglossa</taxon>
        <taxon>Placobranchoidea</taxon>
        <taxon>Plakobranchidae</taxon>
        <taxon>Plakobranchus</taxon>
    </lineage>
</organism>
<dbReference type="EMBL" id="BLXT01001860">
    <property type="protein sequence ID" value="GFN88597.1"/>
    <property type="molecule type" value="Genomic_DNA"/>
</dbReference>